<dbReference type="eggNOG" id="COG5263">
    <property type="taxonomic scope" value="Bacteria"/>
</dbReference>
<dbReference type="Proteomes" id="UP000001726">
    <property type="component" value="Chromosome"/>
</dbReference>
<reference evidence="1 2" key="1">
    <citation type="journal article" date="2008" name="Environ. Microbiol.">
        <title>The genome of Erwinia tasmaniensis strain Et1/99, a non-pathogenic bacterium in the genus Erwinia.</title>
        <authorList>
            <person name="Kube M."/>
            <person name="Migdoll A.M."/>
            <person name="Mueller I."/>
            <person name="Kuhl H."/>
            <person name="Beck A."/>
            <person name="Reinhardt R."/>
            <person name="Geider K."/>
        </authorList>
    </citation>
    <scope>NUCLEOTIDE SEQUENCE [LARGE SCALE GENOMIC DNA]</scope>
    <source>
        <strain evidence="2">DSM 17950 / CFBP 7177 / CIP 109463 / NCPPB 4357 / Et1/99</strain>
    </source>
</reference>
<proteinExistence type="predicted"/>
<protein>
    <submittedName>
        <fullName evidence="1">Uncharacterized protein</fullName>
    </submittedName>
</protein>
<evidence type="ECO:0000313" key="2">
    <source>
        <dbReference type="Proteomes" id="UP000001726"/>
    </source>
</evidence>
<dbReference type="HOGENOM" id="CLU_002278_0_0_6"/>
<dbReference type="EMBL" id="CU468135">
    <property type="protein sequence ID" value="CAO95054.1"/>
    <property type="molecule type" value="Genomic_DNA"/>
</dbReference>
<accession>B2VFD2</accession>
<dbReference type="Gene3D" id="3.30.160.280">
    <property type="match status" value="13"/>
</dbReference>
<dbReference type="STRING" id="465817.ETA_00080"/>
<gene>
    <name evidence="1" type="ordered locus">ETA_00080</name>
</gene>
<keyword evidence="2" id="KW-1185">Reference proteome</keyword>
<dbReference type="RefSeq" id="WP_012439788.1">
    <property type="nucleotide sequence ID" value="NC_010694.1"/>
</dbReference>
<name>B2VFD2_ERWT9</name>
<evidence type="ECO:0000313" key="1">
    <source>
        <dbReference type="EMBL" id="CAO95054.1"/>
    </source>
</evidence>
<dbReference type="KEGG" id="eta:ETA_00080"/>
<sequence length="1534" mass="176346">MATHARQESKKLHKNRSSIHFITEILAKSGLIETEKLDSIRSKMVSSEFHAEHFKELTEITNANQLLKIKEGHIVIFTNTKDSNKKIEHIMLSTGNGLFAGANNERISSDFGHGGNIITAEQLGTFDNTIFTSKRGEAFSIYSGFLAESEVNFYEDYKDAAINLEDFHYREDSAYAVALVLSRTGDISPEFVSALHDSLTKKNPISKYIKSEKEWLNNAELAEKVPVGGMIFLTNNPGEGYGRGTFALRLNDEEFFIPKLFEPTIKSGGTSAIYKIRSLKENITERELFVKQAEFNIAGTRIQALLGKDARFYAVDNILHVRAHGLPMTINHMSPLELVNVIKGLSIVKNIDIEKIGTIVIESCFGATGFPSIGKSISALMGKRVIAYRGKYRPGNRSDDLKKVVYTPTTLNSLENIASDIADRNMKFIRKLMGIYSYFQNTEKEPLPFLSGRPKRDDPYFNLLLMDISRLVLGRKSIEEFIKDNTVFFWNSNKDLELIYKKINRDKSLKSHDFFKVCMEIIYSSQEATRYLDLYISMTSKKNQSKDISTLQDKHQPNGNLETVRLIVKSISAELNEISDAMGISKENKYLSAKKWHEFGFSGEIFWDDKKNRFFKLKKEGVPSNHYWYYTDDALDDDNWQYAGRHAGTLEQPKDWYEYGEAGCIYYEEKYGYLMLKKGGRPADHHWYFPHKGSSNLFWKFITWKAGTFKTPFAWNDNGIAGNIYYSVESESFYILRKTGNPSIFGWQFPPVGTEDKNWIYAGRNEGTFDFPKKWDEYGQAGSIYYEAEFGYLMLKTNGNPSVNDWYFPAEGQSDSHWIFISFEAGTYTSAKLRNVEGMAGEVYYSVKNKSYYILRKDGKPSRHNWYFPAAGMSDNNWLYAGKKQGTSNSPKRWAEYGKVGSIYHDEDHGYLSLKTEGRPSDHNWFFPRKGETSVHWSFISYAGSFESPKIRGDKGEAGEVYYSAENLSFYILRNKGAIARQGWNFPFVAMDDNNWIYAGQSRGTLDSLKSWNEYGKVGSLYYEKNHGYFILKTEGRPSEKKWLYPKNGESNDNWKFISLEAGTFNRPKQYVAEGMAGEIYYSSEYNSFYILKKTGNPSHHGWYFPSDDNQNWIYAGPGRGTIESPKTWYEYGKAGMVYYEAEYGYMTLKIDGRPSDNNWIYPKKFESNEYWNFISFEKGSFITPKSLKDNGAAGEIYYSDDEKIFYMLKKTGNPSINGWPFPGGKEDDVNWFYAGKHKGTVEAPKTWSEYGKAGSVYYQSDYGYFTLKNEGKPSDSDWYFPENAKSDDHWKFISYKAGSFKSPKRQNVEGVAGEVYFSDENQSFYILKNAGNPSSYGWQFPLDNKDDQNWIFAGYHSGTLDYPKVWNEYGKVGSVYYEKQHGFLTLKKEGRPSDNHWDFPDIGISNENWEFITFIAGSFEQPKRQHDKGISGEIYYCDVQKAFYILRELGTPSISGWPFPSGKNNNLQWIYAGRNKGSLDSPKTWGEYGKVGQIYYKAEYGYLILKTEGNPSENKWYYPGNGKSNDHWIYIKR</sequence>
<organism evidence="1 2">
    <name type="scientific">Erwinia tasmaniensis (strain DSM 17950 / CFBP 7177 / CIP 109463 / NCPPB 4357 / Et1/99)</name>
    <dbReference type="NCBI Taxonomy" id="465817"/>
    <lineage>
        <taxon>Bacteria</taxon>
        <taxon>Pseudomonadati</taxon>
        <taxon>Pseudomonadota</taxon>
        <taxon>Gammaproteobacteria</taxon>
        <taxon>Enterobacterales</taxon>
        <taxon>Erwiniaceae</taxon>
        <taxon>Erwinia</taxon>
    </lineage>
</organism>